<dbReference type="EMBL" id="LDJH01000006">
    <property type="protein sequence ID" value="KRG59702.1"/>
    <property type="molecule type" value="Genomic_DNA"/>
</dbReference>
<dbReference type="AlphaFoldDB" id="A0A0R0BRL7"/>
<comment type="caution">
    <text evidence="2">The sequence shown here is derived from an EMBL/GenBank/DDBJ whole genome shotgun (WGS) entry which is preliminary data.</text>
</comment>
<keyword evidence="1" id="KW-0472">Membrane</keyword>
<evidence type="ECO:0000313" key="5">
    <source>
        <dbReference type="Proteomes" id="UP000550609"/>
    </source>
</evidence>
<evidence type="ECO:0000313" key="4">
    <source>
        <dbReference type="Proteomes" id="UP000051254"/>
    </source>
</evidence>
<dbReference type="NCBIfam" id="TIGR01167">
    <property type="entry name" value="LPXTG_anchor"/>
    <property type="match status" value="1"/>
</dbReference>
<name>A0A0R0BRL7_9GAMM</name>
<proteinExistence type="predicted"/>
<keyword evidence="4" id="KW-1185">Reference proteome</keyword>
<dbReference type="STRING" id="266128.ABB25_04035"/>
<dbReference type="EMBL" id="JACIUV010000003">
    <property type="protein sequence ID" value="MBB1116779.1"/>
    <property type="molecule type" value="Genomic_DNA"/>
</dbReference>
<dbReference type="OrthoDB" id="6053083at2"/>
<protein>
    <submittedName>
        <fullName evidence="3">LPXTG cell wall anchor domain-containing protein</fullName>
    </submittedName>
</protein>
<reference evidence="3 5" key="2">
    <citation type="submission" date="2020-08" db="EMBL/GenBank/DDBJ databases">
        <title>Stenotrophomonas sp. W1S232.</title>
        <authorList>
            <person name="Deng Y."/>
        </authorList>
    </citation>
    <scope>NUCLEOTIDE SEQUENCE [LARGE SCALE GENOMIC DNA]</scope>
    <source>
        <strain evidence="3 5">W1S232</strain>
    </source>
</reference>
<dbReference type="Proteomes" id="UP000051254">
    <property type="component" value="Unassembled WGS sequence"/>
</dbReference>
<organism evidence="2 4">
    <name type="scientific">Stenotrophomonas koreensis</name>
    <dbReference type="NCBI Taxonomy" id="266128"/>
    <lineage>
        <taxon>Bacteria</taxon>
        <taxon>Pseudomonadati</taxon>
        <taxon>Pseudomonadota</taxon>
        <taxon>Gammaproteobacteria</taxon>
        <taxon>Lysobacterales</taxon>
        <taxon>Lysobacteraceae</taxon>
        <taxon>Stenotrophomonas</taxon>
    </lineage>
</organism>
<accession>A0A0R0BRL7</accession>
<reference evidence="2 4" key="1">
    <citation type="submission" date="2015-05" db="EMBL/GenBank/DDBJ databases">
        <title>Genome sequencing and analysis of members of genus Stenotrophomonas.</title>
        <authorList>
            <person name="Patil P.P."/>
            <person name="Midha S."/>
            <person name="Patil P.B."/>
        </authorList>
    </citation>
    <scope>NUCLEOTIDE SEQUENCE [LARGE SCALE GENOMIC DNA]</scope>
    <source>
        <strain evidence="2 4">DSM 17805</strain>
    </source>
</reference>
<evidence type="ECO:0000256" key="1">
    <source>
        <dbReference type="SAM" id="Phobius"/>
    </source>
</evidence>
<dbReference type="RefSeq" id="WP_057664028.1">
    <property type="nucleotide sequence ID" value="NZ_JACIUV010000003.1"/>
</dbReference>
<keyword evidence="1" id="KW-0812">Transmembrane</keyword>
<feature type="transmembrane region" description="Helical" evidence="1">
    <location>
        <begin position="33"/>
        <end position="56"/>
    </location>
</feature>
<dbReference type="PATRIC" id="fig|266128.3.peg.2462"/>
<evidence type="ECO:0000313" key="2">
    <source>
        <dbReference type="EMBL" id="KRG59702.1"/>
    </source>
</evidence>
<gene>
    <name evidence="2" type="ORF">ABB25_04035</name>
    <name evidence="3" type="ORF">H4O09_06890</name>
</gene>
<keyword evidence="1" id="KW-1133">Transmembrane helix</keyword>
<dbReference type="Proteomes" id="UP000550609">
    <property type="component" value="Unassembled WGS sequence"/>
</dbReference>
<sequence length="64" mass="6942">MSTPPLPEPVNHTAELVIATIFGVMYGLKTGDYFSGIFIGIVAGVLLSGLHTWVVVRRRKRDGS</sequence>
<accession>A0A7W3YVD4</accession>
<evidence type="ECO:0000313" key="3">
    <source>
        <dbReference type="EMBL" id="MBB1116779.1"/>
    </source>
</evidence>